<dbReference type="SUPFAM" id="SSF54236">
    <property type="entry name" value="Ubiquitin-like"/>
    <property type="match status" value="1"/>
</dbReference>
<dbReference type="GO" id="GO:0043130">
    <property type="term" value="F:ubiquitin binding"/>
    <property type="evidence" value="ECO:0007669"/>
    <property type="project" value="TreeGrafter"/>
</dbReference>
<dbReference type="GO" id="GO:0005829">
    <property type="term" value="C:cytosol"/>
    <property type="evidence" value="ECO:0007669"/>
    <property type="project" value="TreeGrafter"/>
</dbReference>
<organism evidence="3 4">
    <name type="scientific">Diaphorina citri</name>
    <name type="common">Asian citrus psyllid</name>
    <dbReference type="NCBI Taxonomy" id="121845"/>
    <lineage>
        <taxon>Eukaryota</taxon>
        <taxon>Metazoa</taxon>
        <taxon>Ecdysozoa</taxon>
        <taxon>Arthropoda</taxon>
        <taxon>Hexapoda</taxon>
        <taxon>Insecta</taxon>
        <taxon>Pterygota</taxon>
        <taxon>Neoptera</taxon>
        <taxon>Paraneoptera</taxon>
        <taxon>Hemiptera</taxon>
        <taxon>Sternorrhyncha</taxon>
        <taxon>Psylloidea</taxon>
        <taxon>Psyllidae</taxon>
        <taxon>Diaphorininae</taxon>
        <taxon>Diaphorina</taxon>
    </lineage>
</organism>
<dbReference type="PANTHER" id="PTHR10621">
    <property type="entry name" value="UV EXCISION REPAIR PROTEIN RAD23"/>
    <property type="match status" value="1"/>
</dbReference>
<feature type="region of interest" description="Disordered" evidence="1">
    <location>
        <begin position="75"/>
        <end position="109"/>
    </location>
</feature>
<dbReference type="KEGG" id="dci:103514305"/>
<dbReference type="GO" id="GO:0070628">
    <property type="term" value="F:proteasome binding"/>
    <property type="evidence" value="ECO:0007669"/>
    <property type="project" value="TreeGrafter"/>
</dbReference>
<dbReference type="RefSeq" id="XP_026683127.1">
    <property type="nucleotide sequence ID" value="XM_026827326.1"/>
</dbReference>
<accession>A0A3Q0J3R1</accession>
<dbReference type="PaxDb" id="121845-A0A3Q0J3R1"/>
<dbReference type="FunFam" id="3.10.20.90:FF:000254">
    <property type="entry name" value="UV excision repair protein Rad23"/>
    <property type="match status" value="1"/>
</dbReference>
<dbReference type="InterPro" id="IPR029071">
    <property type="entry name" value="Ubiquitin-like_domsf"/>
</dbReference>
<gene>
    <name evidence="4 5" type="primary">LOC103514305</name>
</gene>
<evidence type="ECO:0000313" key="4">
    <source>
        <dbReference type="RefSeq" id="XP_026683127.1"/>
    </source>
</evidence>
<name>A0A3Q0J3R1_DIACI</name>
<proteinExistence type="predicted"/>
<evidence type="ECO:0000256" key="1">
    <source>
        <dbReference type="SAM" id="MobiDB-lite"/>
    </source>
</evidence>
<dbReference type="Gene3D" id="3.10.20.90">
    <property type="entry name" value="Phosphatidylinositol 3-kinase Catalytic Subunit, Chain A, domain 1"/>
    <property type="match status" value="1"/>
</dbReference>
<evidence type="ECO:0000313" key="3">
    <source>
        <dbReference type="Proteomes" id="UP000079169"/>
    </source>
</evidence>
<sequence>MKLTIKNLQQQSFHIDIEPSQTVKQLKEKIQSEKGSEYLAEYQKLIYAGKILSDDQALSEYNIDESKFIVVMLSKPKPTPAPYSGPSDPTQPAGQESEATRPATATSDR</sequence>
<dbReference type="SMART" id="SM00213">
    <property type="entry name" value="UBQ"/>
    <property type="match status" value="1"/>
</dbReference>
<evidence type="ECO:0000259" key="2">
    <source>
        <dbReference type="PROSITE" id="PS50053"/>
    </source>
</evidence>
<dbReference type="GeneID" id="103514305"/>
<evidence type="ECO:0000313" key="5">
    <source>
        <dbReference type="RefSeq" id="XP_026683128.1"/>
    </source>
</evidence>
<feature type="domain" description="Ubiquitin-like" evidence="2">
    <location>
        <begin position="1"/>
        <end position="78"/>
    </location>
</feature>
<dbReference type="RefSeq" id="XP_026683128.1">
    <property type="nucleotide sequence ID" value="XM_026827327.1"/>
</dbReference>
<reference evidence="4 5" key="1">
    <citation type="submission" date="2025-04" db="UniProtKB">
        <authorList>
            <consortium name="RefSeq"/>
        </authorList>
    </citation>
    <scope>IDENTIFICATION</scope>
</reference>
<dbReference type="CDD" id="cd01805">
    <property type="entry name" value="Ubl_Rad23"/>
    <property type="match status" value="1"/>
</dbReference>
<dbReference type="Proteomes" id="UP000079169">
    <property type="component" value="Unplaced"/>
</dbReference>
<dbReference type="PROSITE" id="PS50053">
    <property type="entry name" value="UBIQUITIN_2"/>
    <property type="match status" value="1"/>
</dbReference>
<dbReference type="GO" id="GO:0005654">
    <property type="term" value="C:nucleoplasm"/>
    <property type="evidence" value="ECO:0007669"/>
    <property type="project" value="TreeGrafter"/>
</dbReference>
<keyword evidence="3" id="KW-1185">Reference proteome</keyword>
<dbReference type="PANTHER" id="PTHR10621:SF0">
    <property type="entry name" value="UV EXCISION REPAIR PROTEIN RAD23"/>
    <property type="match status" value="1"/>
</dbReference>
<protein>
    <submittedName>
        <fullName evidence="4">UV excision repair protein RAD23 homolog B isoform X1</fullName>
    </submittedName>
    <submittedName>
        <fullName evidence="5">UV excision repair protein RAD23 homolog B isoform X2</fullName>
    </submittedName>
</protein>
<dbReference type="InterPro" id="IPR000626">
    <property type="entry name" value="Ubiquitin-like_dom"/>
</dbReference>
<dbReference type="AlphaFoldDB" id="A0A3Q0J3R1"/>
<dbReference type="STRING" id="121845.A0A3Q0J3R1"/>
<dbReference type="GO" id="GO:0031593">
    <property type="term" value="F:polyubiquitin modification-dependent protein binding"/>
    <property type="evidence" value="ECO:0007669"/>
    <property type="project" value="TreeGrafter"/>
</dbReference>
<dbReference type="Pfam" id="PF00240">
    <property type="entry name" value="ubiquitin"/>
    <property type="match status" value="1"/>
</dbReference>
<dbReference type="GO" id="GO:0043161">
    <property type="term" value="P:proteasome-mediated ubiquitin-dependent protein catabolic process"/>
    <property type="evidence" value="ECO:0007669"/>
    <property type="project" value="TreeGrafter"/>
</dbReference>